<dbReference type="PANTHER" id="PTHR43162:SF1">
    <property type="entry name" value="PRESTALK A DIFFERENTIATION PROTEIN A"/>
    <property type="match status" value="1"/>
</dbReference>
<gene>
    <name evidence="1" type="ORF">HDU87_001281</name>
</gene>
<accession>A0AAD5XJ21</accession>
<sequence>MLPLNLLATGPSTLVTTCLINKLSQSPRKYNTHTISLASLASSNAADALFDETRFDAIYLALPADHCTEAVKAFLDAAKGHRVPFVVFVGVLGAEDLPADLAGRYLDIEAYLAKIRIPHTVLRVAPLQQDFMFLSSDFDQRIPTIELPFSNGSVAPIHARDVANVAAAILDNPTAHISKTYTLTGPDLLTGVELAGRAAVGLDRPVGFRNCQPAKARNHLLARSKKSNKQPAALLDNDAVEAALRMFDQVASHGCEQVTTTVHALTHAPATHIEDFFKEHRKLFNARAPSSSTTNASSAQSRATATADDGLEFVANAYVGSDGNGLGRYMIRSKL</sequence>
<dbReference type="InterPro" id="IPR036291">
    <property type="entry name" value="NAD(P)-bd_dom_sf"/>
</dbReference>
<dbReference type="Proteomes" id="UP001212152">
    <property type="component" value="Unassembled WGS sequence"/>
</dbReference>
<comment type="caution">
    <text evidence="1">The sequence shown here is derived from an EMBL/GenBank/DDBJ whole genome shotgun (WGS) entry which is preliminary data.</text>
</comment>
<dbReference type="EMBL" id="JADGJQ010000129">
    <property type="protein sequence ID" value="KAJ3168052.1"/>
    <property type="molecule type" value="Genomic_DNA"/>
</dbReference>
<evidence type="ECO:0000313" key="1">
    <source>
        <dbReference type="EMBL" id="KAJ3168052.1"/>
    </source>
</evidence>
<dbReference type="SUPFAM" id="SSF51735">
    <property type="entry name" value="NAD(P)-binding Rossmann-fold domains"/>
    <property type="match status" value="1"/>
</dbReference>
<keyword evidence="2" id="KW-1185">Reference proteome</keyword>
<evidence type="ECO:0008006" key="3">
    <source>
        <dbReference type="Google" id="ProtNLM"/>
    </source>
</evidence>
<dbReference type="Gene3D" id="3.90.25.10">
    <property type="entry name" value="UDP-galactose 4-epimerase, domain 1"/>
    <property type="match status" value="1"/>
</dbReference>
<organism evidence="1 2">
    <name type="scientific">Geranomyces variabilis</name>
    <dbReference type="NCBI Taxonomy" id="109894"/>
    <lineage>
        <taxon>Eukaryota</taxon>
        <taxon>Fungi</taxon>
        <taxon>Fungi incertae sedis</taxon>
        <taxon>Chytridiomycota</taxon>
        <taxon>Chytridiomycota incertae sedis</taxon>
        <taxon>Chytridiomycetes</taxon>
        <taxon>Spizellomycetales</taxon>
        <taxon>Powellomycetaceae</taxon>
        <taxon>Geranomyces</taxon>
    </lineage>
</organism>
<reference evidence="1" key="1">
    <citation type="submission" date="2020-05" db="EMBL/GenBank/DDBJ databases">
        <title>Phylogenomic resolution of chytrid fungi.</title>
        <authorList>
            <person name="Stajich J.E."/>
            <person name="Amses K."/>
            <person name="Simmons R."/>
            <person name="Seto K."/>
            <person name="Myers J."/>
            <person name="Bonds A."/>
            <person name="Quandt C.A."/>
            <person name="Barry K."/>
            <person name="Liu P."/>
            <person name="Grigoriev I."/>
            <person name="Longcore J.E."/>
            <person name="James T.Y."/>
        </authorList>
    </citation>
    <scope>NUCLEOTIDE SEQUENCE</scope>
    <source>
        <strain evidence="1">JEL0379</strain>
    </source>
</reference>
<evidence type="ECO:0000313" key="2">
    <source>
        <dbReference type="Proteomes" id="UP001212152"/>
    </source>
</evidence>
<dbReference type="InterPro" id="IPR051604">
    <property type="entry name" value="Ergot_Alk_Oxidoreductase"/>
</dbReference>
<dbReference type="Gene3D" id="3.40.50.720">
    <property type="entry name" value="NAD(P)-binding Rossmann-like Domain"/>
    <property type="match status" value="1"/>
</dbReference>
<dbReference type="AlphaFoldDB" id="A0AAD5XJ21"/>
<protein>
    <recommendedName>
        <fullName evidence="3">NmrA-like domain-containing protein</fullName>
    </recommendedName>
</protein>
<name>A0AAD5XJ21_9FUNG</name>
<proteinExistence type="predicted"/>
<dbReference type="PANTHER" id="PTHR43162">
    <property type="match status" value="1"/>
</dbReference>